<dbReference type="Proteomes" id="UP000569914">
    <property type="component" value="Unassembled WGS sequence"/>
</dbReference>
<sequence>MYDGAIIMESLRVGTSLEAFPLILRRLSRYAVKTASADQPPVWTEFVFEVADEHAVELADALAEVLDQPGWYADFHNDEENFVIYPGRVFRYRRGDQLARAEAQEHGRTLGVPEPQLDWTD</sequence>
<dbReference type="AlphaFoldDB" id="A0A7Y9LFG2"/>
<dbReference type="EMBL" id="JACCBU010000001">
    <property type="protein sequence ID" value="NYE74101.1"/>
    <property type="molecule type" value="Genomic_DNA"/>
</dbReference>
<evidence type="ECO:0000313" key="1">
    <source>
        <dbReference type="EMBL" id="NYE74101.1"/>
    </source>
</evidence>
<evidence type="ECO:0000313" key="2">
    <source>
        <dbReference type="Proteomes" id="UP000569914"/>
    </source>
</evidence>
<protein>
    <submittedName>
        <fullName evidence="1">Uncharacterized protein</fullName>
    </submittedName>
</protein>
<accession>A0A7Y9LFG2</accession>
<keyword evidence="2" id="KW-1185">Reference proteome</keyword>
<proteinExistence type="predicted"/>
<comment type="caution">
    <text evidence="1">The sequence shown here is derived from an EMBL/GenBank/DDBJ whole genome shotgun (WGS) entry which is preliminary data.</text>
</comment>
<reference evidence="1 2" key="1">
    <citation type="submission" date="2020-07" db="EMBL/GenBank/DDBJ databases">
        <title>Sequencing the genomes of 1000 actinobacteria strains.</title>
        <authorList>
            <person name="Klenk H.-P."/>
        </authorList>
    </citation>
    <scope>NUCLEOTIDE SEQUENCE [LARGE SCALE GENOMIC DNA]</scope>
    <source>
        <strain evidence="1 2">DSM 22083</strain>
    </source>
</reference>
<dbReference type="RefSeq" id="WP_179756167.1">
    <property type="nucleotide sequence ID" value="NZ_JACCBU010000001.1"/>
</dbReference>
<organism evidence="1 2">
    <name type="scientific">Microlunatus parietis</name>
    <dbReference type="NCBI Taxonomy" id="682979"/>
    <lineage>
        <taxon>Bacteria</taxon>
        <taxon>Bacillati</taxon>
        <taxon>Actinomycetota</taxon>
        <taxon>Actinomycetes</taxon>
        <taxon>Propionibacteriales</taxon>
        <taxon>Propionibacteriaceae</taxon>
        <taxon>Microlunatus</taxon>
    </lineage>
</organism>
<name>A0A7Y9LFG2_9ACTN</name>
<gene>
    <name evidence="1" type="ORF">BKA15_005430</name>
</gene>